<dbReference type="RefSeq" id="WP_152888553.1">
    <property type="nucleotide sequence ID" value="NZ_WHJC01000049.1"/>
</dbReference>
<dbReference type="Proteomes" id="UP000430345">
    <property type="component" value="Unassembled WGS sequence"/>
</dbReference>
<dbReference type="Pfam" id="PF08876">
    <property type="entry name" value="DUF1836"/>
    <property type="match status" value="1"/>
</dbReference>
<gene>
    <name evidence="1" type="ORF">GBZ86_05535</name>
</gene>
<name>A0A6I1MJV7_9CLOT</name>
<dbReference type="OrthoDB" id="3191472at2"/>
<dbReference type="PANTHER" id="PTHR40056:SF1">
    <property type="entry name" value="DUF1836 DOMAIN-CONTAINING PROTEIN"/>
    <property type="match status" value="1"/>
</dbReference>
<sequence>MKLQVLLDELCLKDNILLNDIPEIDLYMDQVIQLFENKLGKVKRYEEDKILTKTMINNYSKGKLLMTIKNKKYSKAHIIIMCFIYNLKGILSLTDIKIILEPIVKAYDEEKINVNDIESLYFKYLELYNEDLINIKNIINDEKTFKINSEDTYKKNSEKLLLVLSLVNNANIYRRLAEKVIDTKE</sequence>
<evidence type="ECO:0000313" key="2">
    <source>
        <dbReference type="Proteomes" id="UP000430345"/>
    </source>
</evidence>
<keyword evidence="2" id="KW-1185">Reference proteome</keyword>
<accession>A0A6I1MJV7</accession>
<protein>
    <submittedName>
        <fullName evidence="1">DUF1836 domain-containing protein</fullName>
    </submittedName>
</protein>
<reference evidence="1 2" key="1">
    <citation type="submission" date="2019-10" db="EMBL/GenBank/DDBJ databases">
        <title>The Genome Sequence of Clostridium tarantellae Isolated from Fish Brain.</title>
        <authorList>
            <person name="Bano L."/>
            <person name="Kiel M."/>
            <person name="Sales G."/>
            <person name="Doxey A.C."/>
            <person name="Mansfield M.J."/>
            <person name="Schiavone M."/>
            <person name="Rossetto O."/>
            <person name="Pirazzini M."/>
            <person name="Dobrindt U."/>
            <person name="Montecucco C."/>
        </authorList>
    </citation>
    <scope>NUCLEOTIDE SEQUENCE [LARGE SCALE GENOMIC DNA]</scope>
    <source>
        <strain evidence="1 2">DSM 3997</strain>
    </source>
</reference>
<proteinExistence type="predicted"/>
<dbReference type="EMBL" id="WHJC01000049">
    <property type="protein sequence ID" value="MPQ43224.1"/>
    <property type="molecule type" value="Genomic_DNA"/>
</dbReference>
<evidence type="ECO:0000313" key="1">
    <source>
        <dbReference type="EMBL" id="MPQ43224.1"/>
    </source>
</evidence>
<comment type="caution">
    <text evidence="1">The sequence shown here is derived from an EMBL/GenBank/DDBJ whole genome shotgun (WGS) entry which is preliminary data.</text>
</comment>
<organism evidence="1 2">
    <name type="scientific">Clostridium tarantellae</name>
    <dbReference type="NCBI Taxonomy" id="39493"/>
    <lineage>
        <taxon>Bacteria</taxon>
        <taxon>Bacillati</taxon>
        <taxon>Bacillota</taxon>
        <taxon>Clostridia</taxon>
        <taxon>Eubacteriales</taxon>
        <taxon>Clostridiaceae</taxon>
        <taxon>Clostridium</taxon>
    </lineage>
</organism>
<dbReference type="PANTHER" id="PTHR40056">
    <property type="entry name" value="HYPOTHETICAL CYTOSOLIC PROTEIN"/>
    <property type="match status" value="1"/>
</dbReference>
<dbReference type="AlphaFoldDB" id="A0A6I1MJV7"/>
<dbReference type="InterPro" id="IPR014975">
    <property type="entry name" value="DUF1836"/>
</dbReference>